<evidence type="ECO:0008006" key="3">
    <source>
        <dbReference type="Google" id="ProtNLM"/>
    </source>
</evidence>
<evidence type="ECO:0000313" key="1">
    <source>
        <dbReference type="EMBL" id="SER92985.1"/>
    </source>
</evidence>
<proteinExistence type="predicted"/>
<dbReference type="AlphaFoldDB" id="A0A1H9T6V2"/>
<dbReference type="STRING" id="155974.SAMN04487818_106103"/>
<dbReference type="RefSeq" id="WP_092778558.1">
    <property type="nucleotide sequence ID" value="NZ_FOGI01000006.1"/>
</dbReference>
<organism evidence="1 2">
    <name type="scientific">Actinokineospora terrae</name>
    <dbReference type="NCBI Taxonomy" id="155974"/>
    <lineage>
        <taxon>Bacteria</taxon>
        <taxon>Bacillati</taxon>
        <taxon>Actinomycetota</taxon>
        <taxon>Actinomycetes</taxon>
        <taxon>Pseudonocardiales</taxon>
        <taxon>Pseudonocardiaceae</taxon>
        <taxon>Actinokineospora</taxon>
    </lineage>
</organism>
<keyword evidence="2" id="KW-1185">Reference proteome</keyword>
<name>A0A1H9T6V2_9PSEU</name>
<dbReference type="Proteomes" id="UP000199051">
    <property type="component" value="Unassembled WGS sequence"/>
</dbReference>
<reference evidence="2" key="1">
    <citation type="submission" date="2016-10" db="EMBL/GenBank/DDBJ databases">
        <authorList>
            <person name="Varghese N."/>
            <person name="Submissions S."/>
        </authorList>
    </citation>
    <scope>NUCLEOTIDE SEQUENCE [LARGE SCALE GENOMIC DNA]</scope>
    <source>
        <strain evidence="2">DSM 44260</strain>
    </source>
</reference>
<evidence type="ECO:0000313" key="2">
    <source>
        <dbReference type="Proteomes" id="UP000199051"/>
    </source>
</evidence>
<gene>
    <name evidence="1" type="ORF">SAMN04487818_106103</name>
</gene>
<protein>
    <recommendedName>
        <fullName evidence="3">Excreted virulence factor EspC, type VII ESX diderm</fullName>
    </recommendedName>
</protein>
<accession>A0A1H9T6V2</accession>
<dbReference type="EMBL" id="FOGI01000006">
    <property type="protein sequence ID" value="SER92985.1"/>
    <property type="molecule type" value="Genomic_DNA"/>
</dbReference>
<sequence length="107" mass="11138">MTAGYEIEDTASLSTHAGRLAAVADGIRDADSAAAQVGLGGVEAYGLLCSPLVIPALQVFQGHMDDLLKSASDLAGALSEGISRTVTDYDELERRLAAHYDRFGGGR</sequence>